<accession>A0A1J7IK54</accession>
<dbReference type="AlphaFoldDB" id="A0A1J7IK54"/>
<dbReference type="Gramene" id="OIW15353">
    <property type="protein sequence ID" value="OIW15353"/>
    <property type="gene ID" value="TanjilG_26726"/>
</dbReference>
<proteinExistence type="predicted"/>
<sequence>MHGGRCKAGRYSPVLCQKRAGQNLEVDNTGQDNIANGTPYFDPNEIFEGLGDLDNLGRLGDGHGFSRVDKDEYNTNEMLSTSDILRFGDPPGFLELIDLEAPLFWQTKHD</sequence>
<keyword evidence="2" id="KW-1185">Reference proteome</keyword>
<evidence type="ECO:0000313" key="1">
    <source>
        <dbReference type="EMBL" id="OIW15353.1"/>
    </source>
</evidence>
<name>A0A1J7IK54_LUPAN</name>
<organism evidence="1 2">
    <name type="scientific">Lupinus angustifolius</name>
    <name type="common">Narrow-leaved blue lupine</name>
    <dbReference type="NCBI Taxonomy" id="3871"/>
    <lineage>
        <taxon>Eukaryota</taxon>
        <taxon>Viridiplantae</taxon>
        <taxon>Streptophyta</taxon>
        <taxon>Embryophyta</taxon>
        <taxon>Tracheophyta</taxon>
        <taxon>Spermatophyta</taxon>
        <taxon>Magnoliopsida</taxon>
        <taxon>eudicotyledons</taxon>
        <taxon>Gunneridae</taxon>
        <taxon>Pentapetalae</taxon>
        <taxon>rosids</taxon>
        <taxon>fabids</taxon>
        <taxon>Fabales</taxon>
        <taxon>Fabaceae</taxon>
        <taxon>Papilionoideae</taxon>
        <taxon>50 kb inversion clade</taxon>
        <taxon>genistoids sensu lato</taxon>
        <taxon>core genistoids</taxon>
        <taxon>Genisteae</taxon>
        <taxon>Lupinus</taxon>
    </lineage>
</organism>
<gene>
    <name evidence="1" type="ORF">TanjilG_26726</name>
</gene>
<protein>
    <submittedName>
        <fullName evidence="1">Uncharacterized protein</fullName>
    </submittedName>
</protein>
<dbReference type="Proteomes" id="UP000188354">
    <property type="component" value="Chromosome LG03"/>
</dbReference>
<evidence type="ECO:0000313" key="2">
    <source>
        <dbReference type="Proteomes" id="UP000188354"/>
    </source>
</evidence>
<dbReference type="EMBL" id="CM007363">
    <property type="protein sequence ID" value="OIW15353.1"/>
    <property type="molecule type" value="Genomic_DNA"/>
</dbReference>
<reference evidence="1 2" key="1">
    <citation type="journal article" date="2017" name="Plant Biotechnol. J.">
        <title>A comprehensive draft genome sequence for lupin (Lupinus angustifolius), an emerging health food: insights into plant-microbe interactions and legume evolution.</title>
        <authorList>
            <person name="Hane J.K."/>
            <person name="Ming Y."/>
            <person name="Kamphuis L.G."/>
            <person name="Nelson M.N."/>
            <person name="Garg G."/>
            <person name="Atkins C.A."/>
            <person name="Bayer P.E."/>
            <person name="Bravo A."/>
            <person name="Bringans S."/>
            <person name="Cannon S."/>
            <person name="Edwards D."/>
            <person name="Foley R."/>
            <person name="Gao L.L."/>
            <person name="Harrison M.J."/>
            <person name="Huang W."/>
            <person name="Hurgobin B."/>
            <person name="Li S."/>
            <person name="Liu C.W."/>
            <person name="McGrath A."/>
            <person name="Morahan G."/>
            <person name="Murray J."/>
            <person name="Weller J."/>
            <person name="Jian J."/>
            <person name="Singh K.B."/>
        </authorList>
    </citation>
    <scope>NUCLEOTIDE SEQUENCE [LARGE SCALE GENOMIC DNA]</scope>
    <source>
        <strain evidence="2">cv. Tanjil</strain>
        <tissue evidence="1">Whole plant</tissue>
    </source>
</reference>